<organism evidence="5 6">
    <name type="scientific">Arthrobacter livingstonensis</name>
    <dbReference type="NCBI Taxonomy" id="670078"/>
    <lineage>
        <taxon>Bacteria</taxon>
        <taxon>Bacillati</taxon>
        <taxon>Actinomycetota</taxon>
        <taxon>Actinomycetes</taxon>
        <taxon>Micrococcales</taxon>
        <taxon>Micrococcaceae</taxon>
        <taxon>Arthrobacter</taxon>
    </lineage>
</organism>
<name>A0A2V5LNY7_9MICC</name>
<keyword evidence="2 3" id="KW-0326">Glycosidase</keyword>
<dbReference type="Pfam" id="PF00150">
    <property type="entry name" value="Cellulase"/>
    <property type="match status" value="1"/>
</dbReference>
<accession>A0A2V5LNY7</accession>
<dbReference type="EMBL" id="QJVD01000001">
    <property type="protein sequence ID" value="PYI69640.1"/>
    <property type="molecule type" value="Genomic_DNA"/>
</dbReference>
<evidence type="ECO:0000313" key="5">
    <source>
        <dbReference type="EMBL" id="PYI69640.1"/>
    </source>
</evidence>
<comment type="similarity">
    <text evidence="3">Belongs to the glycosyl hydrolase 5 (cellulase A) family.</text>
</comment>
<dbReference type="RefSeq" id="WP_110499063.1">
    <property type="nucleotide sequence ID" value="NZ_QJVD01000001.1"/>
</dbReference>
<keyword evidence="1 3" id="KW-0378">Hydrolase</keyword>
<evidence type="ECO:0000256" key="2">
    <source>
        <dbReference type="ARBA" id="ARBA00023295"/>
    </source>
</evidence>
<proteinExistence type="inferred from homology"/>
<evidence type="ECO:0000256" key="1">
    <source>
        <dbReference type="ARBA" id="ARBA00022801"/>
    </source>
</evidence>
<dbReference type="InterPro" id="IPR001547">
    <property type="entry name" value="Glyco_hydro_5"/>
</dbReference>
<protein>
    <submittedName>
        <fullName evidence="5">Beta-mannosidase</fullName>
    </submittedName>
</protein>
<dbReference type="Gene3D" id="3.20.20.80">
    <property type="entry name" value="Glycosidases"/>
    <property type="match status" value="1"/>
</dbReference>
<comment type="caution">
    <text evidence="5">The sequence shown here is derived from an EMBL/GenBank/DDBJ whole genome shotgun (WGS) entry which is preliminary data.</text>
</comment>
<dbReference type="OrthoDB" id="9800974at2"/>
<dbReference type="Gene3D" id="3.40.50.880">
    <property type="match status" value="1"/>
</dbReference>
<evidence type="ECO:0000313" key="6">
    <source>
        <dbReference type="Proteomes" id="UP000247832"/>
    </source>
</evidence>
<evidence type="ECO:0000259" key="4">
    <source>
        <dbReference type="Pfam" id="PF00150"/>
    </source>
</evidence>
<gene>
    <name evidence="5" type="ORF">CVV68_00560</name>
</gene>
<dbReference type="GO" id="GO:0000272">
    <property type="term" value="P:polysaccharide catabolic process"/>
    <property type="evidence" value="ECO:0007669"/>
    <property type="project" value="InterPro"/>
</dbReference>
<dbReference type="InterPro" id="IPR029062">
    <property type="entry name" value="Class_I_gatase-like"/>
</dbReference>
<keyword evidence="6" id="KW-1185">Reference proteome</keyword>
<dbReference type="InterPro" id="IPR017853">
    <property type="entry name" value="GH"/>
</dbReference>
<dbReference type="GO" id="GO:0004553">
    <property type="term" value="F:hydrolase activity, hydrolyzing O-glycosyl compounds"/>
    <property type="evidence" value="ECO:0007669"/>
    <property type="project" value="InterPro"/>
</dbReference>
<dbReference type="AlphaFoldDB" id="A0A2V5LNY7"/>
<sequence>MKRNFGMVGAPGAKQNWLGANFWSRTGGPLMWRNYDPAVVREELDVLARHGLNMTRSFYYWPDFQPEPDVISEDACAHFADFLDAHEAAGMTTIPTFIVGHMSGENWDPAWRAGRNLYTDVWFVNRQAWYVKQLVTRFTGHPAIAGWLITNEVPIYGGEASRDQVAAWSELMVNAVRAGGGTQPVSIGDGAWGLETTGHDNGFSLMDLAPFTDFVGPHVYRMESDVIRQHLKAAFVCEMSAMTGQPVVMEEFGLSSDFVSDENAGHYYRQLLHHTLLAGATGWIAWNNTDYDAIMGQRPYSHHPFELHFGITDAAGAPKPALRELASFARTLEAVDLANTARTEVSAALVLTSYLAADYPFTVEGERRLVVQTAEQAYVATHEAHLPVGVVREAEDGGLPEGYSLYLLPSIKALAGPSWTQLPRLAAAGATIYASYCVGETGAQRGPWWINTEEIFGVRRELVYGLNNPIDDDVVELTFTADFGTLRTGEVLRFAAAGNEHARAFLPVTATDGTVVAVDAHGNPAIVVKEHGSGRTVLCTYPLEYMASVQGRINPEDTYKLYGALAQVAGVQGPLKLGDPVVFADSLTHADGREFVFLASQHGQDVDVPLAAAVPGSTISTLDGGAVEFVTLAPYGVAVLELRH</sequence>
<evidence type="ECO:0000256" key="3">
    <source>
        <dbReference type="RuleBase" id="RU361153"/>
    </source>
</evidence>
<dbReference type="SUPFAM" id="SSF51445">
    <property type="entry name" value="(Trans)glycosidases"/>
    <property type="match status" value="1"/>
</dbReference>
<reference evidence="5 6" key="1">
    <citation type="submission" date="2018-05" db="EMBL/GenBank/DDBJ databases">
        <title>Genetic diversity of glacier-inhabiting Cryobacterium bacteria in China and description of Cryobacterium mengkeensis sp. nov. and Arthrobacter glacialis sp. nov.</title>
        <authorList>
            <person name="Liu Q."/>
            <person name="Xin Y.-H."/>
        </authorList>
    </citation>
    <scope>NUCLEOTIDE SEQUENCE [LARGE SCALE GENOMIC DNA]</scope>
    <source>
        <strain evidence="5 6">LI2</strain>
    </source>
</reference>
<dbReference type="Proteomes" id="UP000247832">
    <property type="component" value="Unassembled WGS sequence"/>
</dbReference>
<feature type="domain" description="Glycoside hydrolase family 5" evidence="4">
    <location>
        <begin position="39"/>
        <end position="289"/>
    </location>
</feature>